<reference evidence="2 3" key="1">
    <citation type="submission" date="2013-07" db="EMBL/GenBank/DDBJ databases">
        <authorList>
            <person name="Weinstock G."/>
            <person name="Sodergren E."/>
            <person name="Wylie T."/>
            <person name="Fulton L."/>
            <person name="Fulton R."/>
            <person name="Fronick C."/>
            <person name="O'Laughlin M."/>
            <person name="Godfrey J."/>
            <person name="Miner T."/>
            <person name="Herter B."/>
            <person name="Appelbaum E."/>
            <person name="Cordes M."/>
            <person name="Lek S."/>
            <person name="Wollam A."/>
            <person name="Pepin K.H."/>
            <person name="Palsikar V.B."/>
            <person name="Mitreva M."/>
            <person name="Wilson R.K."/>
        </authorList>
    </citation>
    <scope>NUCLEOTIDE SEQUENCE [LARGE SCALE GENOMIC DNA]</scope>
    <source>
        <strain evidence="2 3">ATCC 14940</strain>
    </source>
</reference>
<accession>A0ABC9TR32</accession>
<protein>
    <submittedName>
        <fullName evidence="2">Uncharacterized protein</fullName>
    </submittedName>
</protein>
<proteinExistence type="predicted"/>
<evidence type="ECO:0000313" key="3">
    <source>
        <dbReference type="Proteomes" id="UP000016491"/>
    </source>
</evidence>
<dbReference type="Proteomes" id="UP000016491">
    <property type="component" value="Unassembled WGS sequence"/>
</dbReference>
<comment type="caution">
    <text evidence="2">The sequence shown here is derived from an EMBL/GenBank/DDBJ whole genome shotgun (WGS) entry which is preliminary data.</text>
</comment>
<name>A0ABC9TR32_CLOSY</name>
<sequence length="46" mass="5872">MQGPVLKVYSFFYKNRSVFFIVVLIFYRRFRKKVFWLMFFLVFCIF</sequence>
<keyword evidence="1" id="KW-0812">Transmembrane</keyword>
<evidence type="ECO:0000313" key="2">
    <source>
        <dbReference type="EMBL" id="ERI73764.1"/>
    </source>
</evidence>
<keyword evidence="1" id="KW-1133">Transmembrane helix</keyword>
<feature type="transmembrane region" description="Helical" evidence="1">
    <location>
        <begin position="12"/>
        <end position="30"/>
    </location>
</feature>
<organism evidence="2 3">
    <name type="scientific">[Clostridium] symbiosum ATCC 14940</name>
    <dbReference type="NCBI Taxonomy" id="411472"/>
    <lineage>
        <taxon>Bacteria</taxon>
        <taxon>Bacillati</taxon>
        <taxon>Bacillota</taxon>
        <taxon>Clostridia</taxon>
        <taxon>Lachnospirales</taxon>
        <taxon>Lachnospiraceae</taxon>
        <taxon>Otoolea</taxon>
    </lineage>
</organism>
<gene>
    <name evidence="2" type="ORF">CLOSYM_04673</name>
</gene>
<evidence type="ECO:0000256" key="1">
    <source>
        <dbReference type="SAM" id="Phobius"/>
    </source>
</evidence>
<keyword evidence="1" id="KW-0472">Membrane</keyword>
<dbReference type="EMBL" id="AWSU01000371">
    <property type="protein sequence ID" value="ERI73764.1"/>
    <property type="molecule type" value="Genomic_DNA"/>
</dbReference>
<dbReference type="AlphaFoldDB" id="A0ABC9TR32"/>